<keyword evidence="4" id="KW-1185">Reference proteome</keyword>
<feature type="compositionally biased region" description="Basic and acidic residues" evidence="1">
    <location>
        <begin position="42"/>
        <end position="63"/>
    </location>
</feature>
<evidence type="ECO:0000313" key="4">
    <source>
        <dbReference type="Proteomes" id="UP000241769"/>
    </source>
</evidence>
<accession>A0A2P6N4F1</accession>
<dbReference type="AlphaFoldDB" id="A0A2P6N4F1"/>
<evidence type="ECO:0000256" key="1">
    <source>
        <dbReference type="SAM" id="MobiDB-lite"/>
    </source>
</evidence>
<protein>
    <recommendedName>
        <fullName evidence="2">Small EDRK-rich factor-like N-terminal domain-containing protein</fullName>
    </recommendedName>
</protein>
<organism evidence="3 4">
    <name type="scientific">Planoprotostelium fungivorum</name>
    <dbReference type="NCBI Taxonomy" id="1890364"/>
    <lineage>
        <taxon>Eukaryota</taxon>
        <taxon>Amoebozoa</taxon>
        <taxon>Evosea</taxon>
        <taxon>Variosea</taxon>
        <taxon>Cavosteliida</taxon>
        <taxon>Cavosteliaceae</taxon>
        <taxon>Planoprotostelium</taxon>
    </lineage>
</organism>
<sequence length="77" mass="8529">MECNGWKGGNQRDIDRQRAAKRHANDPKKGKEDGAFASVKRQQNDADIMRAKQEANKAKKDEEAAAALAAAQAQHKR</sequence>
<feature type="compositionally biased region" description="Basic and acidic residues" evidence="1">
    <location>
        <begin position="10"/>
        <end position="34"/>
    </location>
</feature>
<dbReference type="InParanoid" id="A0A2P6N4F1"/>
<evidence type="ECO:0000259" key="2">
    <source>
        <dbReference type="Pfam" id="PF04419"/>
    </source>
</evidence>
<feature type="domain" description="Small EDRK-rich factor-like N-terminal" evidence="2">
    <location>
        <begin position="9"/>
        <end position="34"/>
    </location>
</feature>
<proteinExistence type="predicted"/>
<name>A0A2P6N4F1_9EUKA</name>
<gene>
    <name evidence="3" type="ORF">PROFUN_01001</name>
</gene>
<reference evidence="3 4" key="1">
    <citation type="journal article" date="2018" name="Genome Biol. Evol.">
        <title>Multiple Roots of Fruiting Body Formation in Amoebozoa.</title>
        <authorList>
            <person name="Hillmann F."/>
            <person name="Forbes G."/>
            <person name="Novohradska S."/>
            <person name="Ferling I."/>
            <person name="Riege K."/>
            <person name="Groth M."/>
            <person name="Westermann M."/>
            <person name="Marz M."/>
            <person name="Spaller T."/>
            <person name="Winckler T."/>
            <person name="Schaap P."/>
            <person name="Glockner G."/>
        </authorList>
    </citation>
    <scope>NUCLEOTIDE SEQUENCE [LARGE SCALE GENOMIC DNA]</scope>
    <source>
        <strain evidence="3 4">Jena</strain>
    </source>
</reference>
<dbReference type="EMBL" id="MDYQ01000207">
    <property type="protein sequence ID" value="PRP78828.1"/>
    <property type="molecule type" value="Genomic_DNA"/>
</dbReference>
<feature type="region of interest" description="Disordered" evidence="1">
    <location>
        <begin position="1"/>
        <end position="77"/>
    </location>
</feature>
<dbReference type="Proteomes" id="UP000241769">
    <property type="component" value="Unassembled WGS sequence"/>
</dbReference>
<dbReference type="InterPro" id="IPR007513">
    <property type="entry name" value="SERF-like_N"/>
</dbReference>
<feature type="compositionally biased region" description="Low complexity" evidence="1">
    <location>
        <begin position="65"/>
        <end position="77"/>
    </location>
</feature>
<comment type="caution">
    <text evidence="3">The sequence shown here is derived from an EMBL/GenBank/DDBJ whole genome shotgun (WGS) entry which is preliminary data.</text>
</comment>
<dbReference type="OrthoDB" id="18018at2759"/>
<evidence type="ECO:0000313" key="3">
    <source>
        <dbReference type="EMBL" id="PRP78828.1"/>
    </source>
</evidence>
<dbReference type="Pfam" id="PF04419">
    <property type="entry name" value="SERF-like_N"/>
    <property type="match status" value="1"/>
</dbReference>